<proteinExistence type="predicted"/>
<dbReference type="EMBL" id="BPLQ01014846">
    <property type="protein sequence ID" value="GIY83645.1"/>
    <property type="molecule type" value="Genomic_DNA"/>
</dbReference>
<organism evidence="1 2">
    <name type="scientific">Caerostris darwini</name>
    <dbReference type="NCBI Taxonomy" id="1538125"/>
    <lineage>
        <taxon>Eukaryota</taxon>
        <taxon>Metazoa</taxon>
        <taxon>Ecdysozoa</taxon>
        <taxon>Arthropoda</taxon>
        <taxon>Chelicerata</taxon>
        <taxon>Arachnida</taxon>
        <taxon>Araneae</taxon>
        <taxon>Araneomorphae</taxon>
        <taxon>Entelegynae</taxon>
        <taxon>Araneoidea</taxon>
        <taxon>Araneidae</taxon>
        <taxon>Caerostris</taxon>
    </lineage>
</organism>
<comment type="caution">
    <text evidence="1">The sequence shown here is derived from an EMBL/GenBank/DDBJ whole genome shotgun (WGS) entry which is preliminary data.</text>
</comment>
<reference evidence="1 2" key="1">
    <citation type="submission" date="2021-06" db="EMBL/GenBank/DDBJ databases">
        <title>Caerostris darwini draft genome.</title>
        <authorList>
            <person name="Kono N."/>
            <person name="Arakawa K."/>
        </authorList>
    </citation>
    <scope>NUCLEOTIDE SEQUENCE [LARGE SCALE GENOMIC DNA]</scope>
</reference>
<sequence>MSYSDFISFAKGGVFQCRPGCTEECSLEECPAHQRAFRYFEDVVLRLDEAEKSVRELMAKPSAEGSTGNWRVERAKLIKVQSEEI</sequence>
<accession>A0AAV4WNW3</accession>
<keyword evidence="2" id="KW-1185">Reference proteome</keyword>
<evidence type="ECO:0000313" key="2">
    <source>
        <dbReference type="Proteomes" id="UP001054837"/>
    </source>
</evidence>
<evidence type="ECO:0000313" key="1">
    <source>
        <dbReference type="EMBL" id="GIY83645.1"/>
    </source>
</evidence>
<gene>
    <name evidence="1" type="ORF">CDAR_617981</name>
</gene>
<protein>
    <submittedName>
        <fullName evidence="1">Uncharacterized protein</fullName>
    </submittedName>
</protein>
<name>A0AAV4WNW3_9ARAC</name>
<dbReference type="AlphaFoldDB" id="A0AAV4WNW3"/>
<dbReference type="Proteomes" id="UP001054837">
    <property type="component" value="Unassembled WGS sequence"/>
</dbReference>